<keyword evidence="2" id="KW-1133">Transmembrane helix</keyword>
<evidence type="ECO:0000313" key="5">
    <source>
        <dbReference type="Proteomes" id="UP001187315"/>
    </source>
</evidence>
<dbReference type="FunFam" id="1.25.10.10:FF:000010">
    <property type="entry name" value="Serine/threonine-protein phosphatase 2A 56 kDa regulatory subunit"/>
    <property type="match status" value="1"/>
</dbReference>
<accession>A0AA88NW07</accession>
<sequence>MATVLFTRFVCLCRYLQDPCHVARFQQLCGVRGTFSRRSAATEKDRDRDICPNGPGVNRCDGESDTDSKKCMNQHENEDVSLLSPGTETLKSRGRVKPLRKNSLTDDVGQEFIIENKFLFYLFTMGTELGNEMFFIVFFPFLMWNVDACVSRQVIVVWVWVLFFGQTTKDLVRWTRPASPPVVKVEVFYNFEYSMPSVHAMTGTSVPFCLFMLTYSRWEYPFLFGLTVAICWSFLVCISRIYMGMHSVLEVITGFLYSLLILAGFLPFLEDIDTFYLSSNMSPGVVLLLHVGLSVLAFALDSWSTSRGDTAQALATGAGGALASHLNQQLSLLHDPPASSLPLKMPAITGAVLGQTLLRLLIGVAVLLAVRAIMKAIAIPVACQLFGVPSNDVRKARQNPGVELTYRFLVYGFGKLTEGYVFGSHRTPIRRQVQLPLLKDVSAQEQPELFLKKVQQCCTLFDFMDTLSDLKMKEYKRSTLNELVDYATVSRGYLTEQTYPEVVKMVSCNILRTLPPSDSNEFDPEEDEPTLEASWPHLQLIYEFFIRFLESQEFQPSIAKKYIDQKFVLQLLELFDSEDPRERDCLKTVLHRIYGKFLGLRAFIRKQINNIFLGFVYETEHFNGVAELLEILGSIINGFALPLKAEHKQFLVKVLLPLHSARSLSLFHAQLAYCIVQFLEKDPTLTEPVIRGLLKFWPKTCSQKEVMFLGELEEILDVIEPTQFVKVQEPLFKQISRCVSSPHFQVAERALYYWNNEYIMSLIEENSSIILPIMFASLYRISKEHWNPAISALIYNVLKAFMEMNSALFDELAATYKSERQREKKKEKEREDLWRKLEELELRRGIQNSDGIIPT</sequence>
<feature type="transmembrane region" description="Helical" evidence="2">
    <location>
        <begin position="347"/>
        <end position="370"/>
    </location>
</feature>
<dbReference type="SMART" id="SM00014">
    <property type="entry name" value="acidPPc"/>
    <property type="match status" value="1"/>
</dbReference>
<keyword evidence="2" id="KW-0812">Transmembrane</keyword>
<dbReference type="InterPro" id="IPR011989">
    <property type="entry name" value="ARM-like"/>
</dbReference>
<dbReference type="SUPFAM" id="SSF48371">
    <property type="entry name" value="ARM repeat"/>
    <property type="match status" value="1"/>
</dbReference>
<proteinExistence type="inferred from homology"/>
<dbReference type="AlphaFoldDB" id="A0AA88NW07"/>
<dbReference type="Proteomes" id="UP001187315">
    <property type="component" value="Unassembled WGS sequence"/>
</dbReference>
<dbReference type="PANTHER" id="PTHR10257">
    <property type="entry name" value="SERINE/THREONINE PROTEIN PHOSPHATASE 2A PP2A REGULATORY SUBUNIT B"/>
    <property type="match status" value="1"/>
</dbReference>
<dbReference type="GO" id="GO:0005829">
    <property type="term" value="C:cytosol"/>
    <property type="evidence" value="ECO:0007669"/>
    <property type="project" value="TreeGrafter"/>
</dbReference>
<evidence type="ECO:0000256" key="2">
    <source>
        <dbReference type="SAM" id="Phobius"/>
    </source>
</evidence>
<dbReference type="GO" id="GO:0072542">
    <property type="term" value="F:protein phosphatase activator activity"/>
    <property type="evidence" value="ECO:0007669"/>
    <property type="project" value="TreeGrafter"/>
</dbReference>
<feature type="domain" description="Phosphatidic acid phosphatase type 2/haloperoxidase" evidence="3">
    <location>
        <begin position="152"/>
        <end position="266"/>
    </location>
</feature>
<dbReference type="InterPro" id="IPR000326">
    <property type="entry name" value="PAP2/HPO"/>
</dbReference>
<keyword evidence="2" id="KW-0472">Membrane</keyword>
<feature type="transmembrane region" description="Helical" evidence="2">
    <location>
        <begin position="150"/>
        <end position="167"/>
    </location>
</feature>
<evidence type="ECO:0000256" key="1">
    <source>
        <dbReference type="ARBA" id="ARBA00009745"/>
    </source>
</evidence>
<evidence type="ECO:0000259" key="3">
    <source>
        <dbReference type="SMART" id="SM00014"/>
    </source>
</evidence>
<feature type="transmembrane region" description="Helical" evidence="2">
    <location>
        <begin position="222"/>
        <end position="242"/>
    </location>
</feature>
<dbReference type="InterPro" id="IPR016024">
    <property type="entry name" value="ARM-type_fold"/>
</dbReference>
<dbReference type="GO" id="GO:0005634">
    <property type="term" value="C:nucleus"/>
    <property type="evidence" value="ECO:0007669"/>
    <property type="project" value="TreeGrafter"/>
</dbReference>
<dbReference type="SUPFAM" id="SSF48317">
    <property type="entry name" value="Acid phosphatase/Vanadium-dependent haloperoxidase"/>
    <property type="match status" value="1"/>
</dbReference>
<evidence type="ECO:0000313" key="4">
    <source>
        <dbReference type="EMBL" id="KAK2864020.1"/>
    </source>
</evidence>
<organism evidence="4 5">
    <name type="scientific">Tachysurus vachellii</name>
    <name type="common">Darkbarbel catfish</name>
    <name type="synonym">Pelteobagrus vachellii</name>
    <dbReference type="NCBI Taxonomy" id="175792"/>
    <lineage>
        <taxon>Eukaryota</taxon>
        <taxon>Metazoa</taxon>
        <taxon>Chordata</taxon>
        <taxon>Craniata</taxon>
        <taxon>Vertebrata</taxon>
        <taxon>Euteleostomi</taxon>
        <taxon>Actinopterygii</taxon>
        <taxon>Neopterygii</taxon>
        <taxon>Teleostei</taxon>
        <taxon>Ostariophysi</taxon>
        <taxon>Siluriformes</taxon>
        <taxon>Bagridae</taxon>
        <taxon>Tachysurus</taxon>
    </lineage>
</organism>
<feature type="transmembrane region" description="Helical" evidence="2">
    <location>
        <begin position="248"/>
        <end position="269"/>
    </location>
</feature>
<dbReference type="Gene3D" id="1.20.144.10">
    <property type="entry name" value="Phosphatidic acid phosphatase type 2/haloperoxidase"/>
    <property type="match status" value="1"/>
</dbReference>
<dbReference type="CDD" id="cd03388">
    <property type="entry name" value="PAP2_SPPase1"/>
    <property type="match status" value="1"/>
</dbReference>
<gene>
    <name evidence="4" type="ORF">Q7C36_003174</name>
</gene>
<dbReference type="GO" id="GO:0000159">
    <property type="term" value="C:protein phosphatase type 2A complex"/>
    <property type="evidence" value="ECO:0007669"/>
    <property type="project" value="InterPro"/>
</dbReference>
<keyword evidence="5" id="KW-1185">Reference proteome</keyword>
<dbReference type="GO" id="GO:0007165">
    <property type="term" value="P:signal transduction"/>
    <property type="evidence" value="ECO:0007669"/>
    <property type="project" value="InterPro"/>
</dbReference>
<feature type="transmembrane region" description="Helical" evidence="2">
    <location>
        <begin position="281"/>
        <end position="300"/>
    </location>
</feature>
<dbReference type="Pfam" id="PF01603">
    <property type="entry name" value="B56"/>
    <property type="match status" value="1"/>
</dbReference>
<comment type="caution">
    <text evidence="4">The sequence shown here is derived from an EMBL/GenBank/DDBJ whole genome shotgun (WGS) entry which is preliminary data.</text>
</comment>
<dbReference type="InterPro" id="IPR036938">
    <property type="entry name" value="PAP2/HPO_sf"/>
</dbReference>
<dbReference type="EMBL" id="JAVHJS010000003">
    <property type="protein sequence ID" value="KAK2864020.1"/>
    <property type="molecule type" value="Genomic_DNA"/>
</dbReference>
<dbReference type="InterPro" id="IPR002554">
    <property type="entry name" value="PP2A_B56"/>
</dbReference>
<dbReference type="PANTHER" id="PTHR10257:SF92">
    <property type="entry name" value="SERINE_THREONINE-PROTEIN PHOSPHATASE 2A 56 KDA REGULATORY SUBUNIT EPSILON ISOFORM"/>
    <property type="match status" value="1"/>
</dbReference>
<comment type="similarity">
    <text evidence="1">Belongs to the phosphatase 2A regulatory subunit B56 family.</text>
</comment>
<name>A0AA88NW07_TACVA</name>
<feature type="transmembrane region" description="Helical" evidence="2">
    <location>
        <begin position="118"/>
        <end position="144"/>
    </location>
</feature>
<protein>
    <recommendedName>
        <fullName evidence="3">Phosphatidic acid phosphatase type 2/haloperoxidase domain-containing protein</fullName>
    </recommendedName>
</protein>
<dbReference type="Pfam" id="PF01569">
    <property type="entry name" value="PAP2"/>
    <property type="match status" value="1"/>
</dbReference>
<dbReference type="Gene3D" id="1.25.10.10">
    <property type="entry name" value="Leucine-rich Repeat Variant"/>
    <property type="match status" value="1"/>
</dbReference>
<reference evidence="4" key="1">
    <citation type="submission" date="2023-08" db="EMBL/GenBank/DDBJ databases">
        <title>Pelteobagrus vachellii genome.</title>
        <authorList>
            <person name="Liu H."/>
        </authorList>
    </citation>
    <scope>NUCLEOTIDE SEQUENCE</scope>
    <source>
        <strain evidence="4">PRFRI_2022a</strain>
        <tissue evidence="4">Muscle</tissue>
    </source>
</reference>